<organism evidence="3 4">
    <name type="scientific">Croceibacter atlanticus (strain ATCC BAA-628 / JCM 21780 / CIP 108009 / IAM 15332 / KCTC 12090 / HTCC2559)</name>
    <dbReference type="NCBI Taxonomy" id="216432"/>
    <lineage>
        <taxon>Bacteria</taxon>
        <taxon>Pseudomonadati</taxon>
        <taxon>Bacteroidota</taxon>
        <taxon>Flavobacteriia</taxon>
        <taxon>Flavobacteriales</taxon>
        <taxon>Flavobacteriaceae</taxon>
        <taxon>Croceibacter</taxon>
    </lineage>
</organism>
<keyword evidence="1" id="KW-0472">Membrane</keyword>
<dbReference type="RefSeq" id="WP_013187337.1">
    <property type="nucleotide sequence ID" value="NC_014230.1"/>
</dbReference>
<dbReference type="InterPro" id="IPR018682">
    <property type="entry name" value="DUF2167_membr"/>
</dbReference>
<dbReference type="eggNOG" id="COG4714">
    <property type="taxonomic scope" value="Bacteria"/>
</dbReference>
<protein>
    <recommendedName>
        <fullName evidence="5">DUF2167 domain-containing protein</fullName>
    </recommendedName>
</protein>
<dbReference type="Proteomes" id="UP000002297">
    <property type="component" value="Chromosome"/>
</dbReference>
<keyword evidence="2" id="KW-0732">Signal</keyword>
<dbReference type="STRING" id="216432.CA2559_07961"/>
<evidence type="ECO:0000256" key="2">
    <source>
        <dbReference type="SAM" id="SignalP"/>
    </source>
</evidence>
<dbReference type="HOGENOM" id="CLU_060300_0_0_10"/>
<feature type="transmembrane region" description="Helical" evidence="1">
    <location>
        <begin position="278"/>
        <end position="300"/>
    </location>
</feature>
<feature type="signal peptide" evidence="2">
    <location>
        <begin position="1"/>
        <end position="19"/>
    </location>
</feature>
<accession>A3UBF0</accession>
<dbReference type="KEGG" id="cat:CA2559_07961"/>
<dbReference type="EMBL" id="CP002046">
    <property type="protein sequence ID" value="EAP85951.1"/>
    <property type="molecule type" value="Genomic_DNA"/>
</dbReference>
<keyword evidence="4" id="KW-1185">Reference proteome</keyword>
<dbReference type="AlphaFoldDB" id="A3UBF0"/>
<evidence type="ECO:0000313" key="4">
    <source>
        <dbReference type="Proteomes" id="UP000002297"/>
    </source>
</evidence>
<keyword evidence="1" id="KW-0812">Transmembrane</keyword>
<keyword evidence="1" id="KW-1133">Transmembrane helix</keyword>
<proteinExistence type="predicted"/>
<dbReference type="Pfam" id="PF09935">
    <property type="entry name" value="DUF2167"/>
    <property type="match status" value="1"/>
</dbReference>
<dbReference type="OrthoDB" id="196355at2"/>
<reference evidence="3 4" key="1">
    <citation type="journal article" date="2010" name="J. Bacteriol.">
        <title>The complete genome sequence of Croceibacter atlanticus HTCC2559T.</title>
        <authorList>
            <person name="Oh H.M."/>
            <person name="Kang I."/>
            <person name="Ferriera S."/>
            <person name="Giovannoni S.J."/>
            <person name="Cho J.C."/>
        </authorList>
    </citation>
    <scope>NUCLEOTIDE SEQUENCE [LARGE SCALE GENOMIC DNA]</scope>
    <source>
        <strain evidence="4">ATCC BAA-628 / HTCC2559 / KCTC 12090</strain>
    </source>
</reference>
<dbReference type="GeneID" id="89453347"/>
<gene>
    <name evidence="3" type="ordered locus">CA2559_07961</name>
</gene>
<evidence type="ECO:0000256" key="1">
    <source>
        <dbReference type="SAM" id="Phobius"/>
    </source>
</evidence>
<evidence type="ECO:0000313" key="3">
    <source>
        <dbReference type="EMBL" id="EAP85951.1"/>
    </source>
</evidence>
<name>A3UBF0_CROAH</name>
<evidence type="ECO:0008006" key="5">
    <source>
        <dbReference type="Google" id="ProtNLM"/>
    </source>
</evidence>
<feature type="chain" id="PRO_5002659999" description="DUF2167 domain-containing protein" evidence="2">
    <location>
        <begin position="20"/>
        <end position="314"/>
    </location>
</feature>
<sequence>MKHFLLSIALIAFSYVAIAQDDVETLTETTILDDTEVESDELSDEEYEILVDSIHASFNYEYGSISLNEDLATLQVPSGYKFLNAEQSKYVLEDLWGNMPEETLGLLFPEDIDPLSDNFTYAVEITYTEDGFIEDEDAEDIDYDELLETMQEESEAMNEERKKLGYDGIELIGWAQPPYYDNTTKKLHWAKELHFENYETNTLNYNIRVLGRKGFLTMNVIGEMNVLPMVQNDLDPILSSVEFNEGNRYADFNPDIDTVAAYGIGGLIAGKILAKAGFFALILKFWKVIAIGVVGAFGIFKKKIFGSKSDSTEV</sequence>